<dbReference type="Proteomes" id="UP000002009">
    <property type="component" value="Chromosome 3"/>
</dbReference>
<dbReference type="EMBL" id="CP001324">
    <property type="protein sequence ID" value="ACO62437.1"/>
    <property type="molecule type" value="Genomic_DNA"/>
</dbReference>
<dbReference type="OrthoDB" id="10515833at2759"/>
<reference evidence="2 3" key="1">
    <citation type="journal article" date="2009" name="Science">
        <title>Green evolution and dynamic adaptations revealed by genomes of the marine picoeukaryotes Micromonas.</title>
        <authorList>
            <person name="Worden A.Z."/>
            <person name="Lee J.H."/>
            <person name="Mock T."/>
            <person name="Rouze P."/>
            <person name="Simmons M.P."/>
            <person name="Aerts A.L."/>
            <person name="Allen A.E."/>
            <person name="Cuvelier M.L."/>
            <person name="Derelle E."/>
            <person name="Everett M.V."/>
            <person name="Foulon E."/>
            <person name="Grimwood J."/>
            <person name="Gundlach H."/>
            <person name="Henrissat B."/>
            <person name="Napoli C."/>
            <person name="McDonald S.M."/>
            <person name="Parker M.S."/>
            <person name="Rombauts S."/>
            <person name="Salamov A."/>
            <person name="Von Dassow P."/>
            <person name="Badger J.H."/>
            <person name="Coutinho P.M."/>
            <person name="Demir E."/>
            <person name="Dubchak I."/>
            <person name="Gentemann C."/>
            <person name="Eikrem W."/>
            <person name="Gready J.E."/>
            <person name="John U."/>
            <person name="Lanier W."/>
            <person name="Lindquist E.A."/>
            <person name="Lucas S."/>
            <person name="Mayer K.F."/>
            <person name="Moreau H."/>
            <person name="Not F."/>
            <person name="Otillar R."/>
            <person name="Panaud O."/>
            <person name="Pangilinan J."/>
            <person name="Paulsen I."/>
            <person name="Piegu B."/>
            <person name="Poliakov A."/>
            <person name="Robbens S."/>
            <person name="Schmutz J."/>
            <person name="Toulza E."/>
            <person name="Wyss T."/>
            <person name="Zelensky A."/>
            <person name="Zhou K."/>
            <person name="Armbrust E.V."/>
            <person name="Bhattacharya D."/>
            <person name="Goodenough U.W."/>
            <person name="Van de Peer Y."/>
            <person name="Grigoriev I.V."/>
        </authorList>
    </citation>
    <scope>NUCLEOTIDE SEQUENCE [LARGE SCALE GENOMIC DNA]</scope>
    <source>
        <strain evidence="3">RCC299 / NOUM17</strain>
    </source>
</reference>
<sequence>MATHAQQLANCAGLRAPARSRRTTKSVRAPVRAQAFPQGGSNGDGGSNASHSWSPHRKQLVEALTAGSGLARAPSVWYVDKDDDTLRMPASLLADAPSAASTSAPEGSTRNDGLPVVRVNARQVGVSHRAIAHGDSADASSLRGELERHIKGGGATVLVMPIVDPLIMDVGGPGAMRETMDEGDEVIFGANHGGNSLSESSSGAGVARSLDFDETFPEAGSFMGTRRVLVEGTVCKCDPNDPGDCCARGLSTYCVSCPVLQDANATGTFDEGCDGLGVSLVNGAMASMDGGCEGLEGGNVGAMRCGGHGVGDCAFARAIRTAAETHVHRHQYYAAIVQTSHRAGVEFGQFTTSDEDEFVDPVSGVGYEEFLVFRPNGDAWLGGLAPPPTSVRRANFGPKLRSELKKLAVQQTFNF</sequence>
<keyword evidence="3" id="KW-1185">Reference proteome</keyword>
<dbReference type="KEGG" id="mis:MICPUN_108015"/>
<dbReference type="GeneID" id="8241942"/>
<name>C1E311_MICCC</name>
<protein>
    <submittedName>
        <fullName evidence="2">Uncharacterized protein</fullName>
    </submittedName>
</protein>
<proteinExistence type="predicted"/>
<evidence type="ECO:0000256" key="1">
    <source>
        <dbReference type="SAM" id="MobiDB-lite"/>
    </source>
</evidence>
<dbReference type="InParanoid" id="C1E311"/>
<gene>
    <name evidence="2" type="ORF">MICPUN_108015</name>
</gene>
<evidence type="ECO:0000313" key="3">
    <source>
        <dbReference type="Proteomes" id="UP000002009"/>
    </source>
</evidence>
<dbReference type="AlphaFoldDB" id="C1E311"/>
<organism evidence="2 3">
    <name type="scientific">Micromonas commoda (strain RCC299 / NOUM17 / CCMP2709)</name>
    <name type="common">Picoplanktonic green alga</name>
    <dbReference type="NCBI Taxonomy" id="296587"/>
    <lineage>
        <taxon>Eukaryota</taxon>
        <taxon>Viridiplantae</taxon>
        <taxon>Chlorophyta</taxon>
        <taxon>Mamiellophyceae</taxon>
        <taxon>Mamiellales</taxon>
        <taxon>Mamiellaceae</taxon>
        <taxon>Micromonas</taxon>
    </lineage>
</organism>
<dbReference type="RefSeq" id="XP_002501179.1">
    <property type="nucleotide sequence ID" value="XM_002501133.1"/>
</dbReference>
<accession>C1E311</accession>
<evidence type="ECO:0000313" key="2">
    <source>
        <dbReference type="EMBL" id="ACO62437.1"/>
    </source>
</evidence>
<feature type="region of interest" description="Disordered" evidence="1">
    <location>
        <begin position="1"/>
        <end position="55"/>
    </location>
</feature>